<organism evidence="3 4">
    <name type="scientific">Shouchella lehensis G1</name>
    <dbReference type="NCBI Taxonomy" id="1246626"/>
    <lineage>
        <taxon>Bacteria</taxon>
        <taxon>Bacillati</taxon>
        <taxon>Bacillota</taxon>
        <taxon>Bacilli</taxon>
        <taxon>Bacillales</taxon>
        <taxon>Bacillaceae</taxon>
        <taxon>Shouchella</taxon>
    </lineage>
</organism>
<evidence type="ECO:0000313" key="4">
    <source>
        <dbReference type="Proteomes" id="UP000027142"/>
    </source>
</evidence>
<dbReference type="PANTHER" id="PTHR36435">
    <property type="entry name" value="SLR1288 PROTEIN"/>
    <property type="match status" value="1"/>
</dbReference>
<feature type="transmembrane region" description="Helical" evidence="1">
    <location>
        <begin position="217"/>
        <end position="234"/>
    </location>
</feature>
<keyword evidence="1" id="KW-0472">Membrane</keyword>
<dbReference type="InterPro" id="IPR003675">
    <property type="entry name" value="Rce1/LyrA-like_dom"/>
</dbReference>
<dbReference type="EMBL" id="CP003923">
    <property type="protein sequence ID" value="AIC95723.1"/>
    <property type="molecule type" value="Genomic_DNA"/>
</dbReference>
<feature type="domain" description="CAAX prenyl protease 2/Lysostaphin resistance protein A-like" evidence="2">
    <location>
        <begin position="185"/>
        <end position="272"/>
    </location>
</feature>
<feature type="transmembrane region" description="Helical" evidence="1">
    <location>
        <begin position="240"/>
        <end position="255"/>
    </location>
</feature>
<keyword evidence="4" id="KW-1185">Reference proteome</keyword>
<name>A0A060M585_9BACI</name>
<feature type="transmembrane region" description="Helical" evidence="1">
    <location>
        <begin position="142"/>
        <end position="166"/>
    </location>
</feature>
<feature type="transmembrane region" description="Helical" evidence="1">
    <location>
        <begin position="99"/>
        <end position="121"/>
    </location>
</feature>
<accession>A0A060M585</accession>
<dbReference type="KEGG" id="ble:BleG1_3159"/>
<dbReference type="Pfam" id="PF02517">
    <property type="entry name" value="Rce1-like"/>
    <property type="match status" value="1"/>
</dbReference>
<feature type="transmembrane region" description="Helical" evidence="1">
    <location>
        <begin position="38"/>
        <end position="55"/>
    </location>
</feature>
<dbReference type="InterPro" id="IPR052710">
    <property type="entry name" value="CAAX_protease"/>
</dbReference>
<dbReference type="GO" id="GO:0080120">
    <property type="term" value="P:CAAX-box protein maturation"/>
    <property type="evidence" value="ECO:0007669"/>
    <property type="project" value="UniProtKB-ARBA"/>
</dbReference>
<proteinExistence type="predicted"/>
<dbReference type="AlphaFoldDB" id="A0A060M585"/>
<dbReference type="eggNOG" id="COG1266">
    <property type="taxonomic scope" value="Bacteria"/>
</dbReference>
<dbReference type="Proteomes" id="UP000027142">
    <property type="component" value="Chromosome"/>
</dbReference>
<feature type="transmembrane region" description="Helical" evidence="1">
    <location>
        <begin position="186"/>
        <end position="205"/>
    </location>
</feature>
<dbReference type="HOGENOM" id="CLU_079560_0_0_9"/>
<gene>
    <name evidence="3" type="ORF">BleG1_3159</name>
</gene>
<keyword evidence="1" id="KW-1133">Transmembrane helix</keyword>
<feature type="transmembrane region" description="Helical" evidence="1">
    <location>
        <begin position="260"/>
        <end position="281"/>
    </location>
</feature>
<feature type="transmembrane region" description="Helical" evidence="1">
    <location>
        <begin position="67"/>
        <end position="93"/>
    </location>
</feature>
<dbReference type="RefSeq" id="WP_244877258.1">
    <property type="nucleotide sequence ID" value="NZ_CP003923.1"/>
</dbReference>
<dbReference type="STRING" id="1246626.BleG1_3159"/>
<feature type="transmembrane region" description="Helical" evidence="1">
    <location>
        <begin position="7"/>
        <end position="32"/>
    </location>
</feature>
<evidence type="ECO:0000313" key="3">
    <source>
        <dbReference type="EMBL" id="AIC95723.1"/>
    </source>
</evidence>
<evidence type="ECO:0000256" key="1">
    <source>
        <dbReference type="SAM" id="Phobius"/>
    </source>
</evidence>
<dbReference type="PATRIC" id="fig|1246626.3.peg.3150"/>
<reference evidence="3 4" key="1">
    <citation type="journal article" date="2014" name="Gene">
        <title>A comparative genomic analysis of the alkalitolerant soil bacterium Bacillus lehensis G1.</title>
        <authorList>
            <person name="Noor Y.M."/>
            <person name="Samsulrizal N.H."/>
            <person name="Jema'on N.A."/>
            <person name="Low K.O."/>
            <person name="Ramli A.N."/>
            <person name="Alias N.I."/>
            <person name="Damis S.I."/>
            <person name="Fuzi S.F."/>
            <person name="Isa M.N."/>
            <person name="Murad A.M."/>
            <person name="Raih M.F."/>
            <person name="Bakar F.D."/>
            <person name="Najimudin N."/>
            <person name="Mahadi N.M."/>
            <person name="Illias R.M."/>
        </authorList>
    </citation>
    <scope>NUCLEOTIDE SEQUENCE [LARGE SCALE GENOMIC DNA]</scope>
    <source>
        <strain evidence="3 4">G1</strain>
    </source>
</reference>
<sequence length="304" mass="33627">MNKIYYSFGILFFVIMQIAVAFTLVVVFQGVFTMNSGLSILLALPLTIAIAFLTSRMVIRNTVTMRYALVVLAYIVMQTGLALVASTLLASIFNVTNQALLIGLSSILSFTVGLVVILLILRRDEQLDGGLRGQKMKTGETVAWSIIGIFLVFGTQIVAGLIQSLLFGIDQGSENTADLVAIAQEFLPFIVVIAVIGPIIEELVFRKAIFGWLYRRTNFFVAGLISSLIFAVIHFDFEHILIYGAMGFAFAFLYVKTKRIIVPIIAHIALNSFVVVVQVLFIDKINEFMDTATFIFTRIGMILL</sequence>
<dbReference type="PANTHER" id="PTHR36435:SF6">
    <property type="entry name" value="ABORTIVE INFECTION PROTEIN"/>
    <property type="match status" value="1"/>
</dbReference>
<protein>
    <submittedName>
        <fullName evidence="3">Membrane peptidase ydiL</fullName>
    </submittedName>
</protein>
<dbReference type="GO" id="GO:0004175">
    <property type="term" value="F:endopeptidase activity"/>
    <property type="evidence" value="ECO:0007669"/>
    <property type="project" value="UniProtKB-ARBA"/>
</dbReference>
<keyword evidence="1" id="KW-0812">Transmembrane</keyword>
<evidence type="ECO:0000259" key="2">
    <source>
        <dbReference type="Pfam" id="PF02517"/>
    </source>
</evidence>